<dbReference type="FunFam" id="3.40.50.720:FF:000084">
    <property type="entry name" value="Short-chain dehydrogenase reductase"/>
    <property type="match status" value="1"/>
</dbReference>
<organism evidence="2">
    <name type="scientific">Roseihalotalea indica</name>
    <dbReference type="NCBI Taxonomy" id="2867963"/>
    <lineage>
        <taxon>Bacteria</taxon>
        <taxon>Pseudomonadati</taxon>
        <taxon>Bacteroidota</taxon>
        <taxon>Cytophagia</taxon>
        <taxon>Cytophagales</taxon>
        <taxon>Catalimonadaceae</taxon>
        <taxon>Roseihalotalea</taxon>
    </lineage>
</organism>
<dbReference type="Gene3D" id="3.40.50.720">
    <property type="entry name" value="NAD(P)-binding Rossmann-like Domain"/>
    <property type="match status" value="1"/>
</dbReference>
<dbReference type="AlphaFoldDB" id="A0AA49GM45"/>
<dbReference type="PANTHER" id="PTHR42820:SF1">
    <property type="entry name" value="SHORT-CHAIN DEHYDROGENASE_REDUCTASE FAMILY PROTEIN"/>
    <property type="match status" value="1"/>
</dbReference>
<dbReference type="SUPFAM" id="SSF51735">
    <property type="entry name" value="NAD(P)-binding Rossmann-fold domains"/>
    <property type="match status" value="1"/>
</dbReference>
<dbReference type="EMBL" id="CP120682">
    <property type="protein sequence ID" value="WKN35898.1"/>
    <property type="molecule type" value="Genomic_DNA"/>
</dbReference>
<reference evidence="2" key="1">
    <citation type="journal article" date="2023" name="Comput. Struct. Biotechnol. J.">
        <title>Discovery of a novel marine Bacteroidetes with a rich repertoire of carbohydrate-active enzymes.</title>
        <authorList>
            <person name="Chen B."/>
            <person name="Liu G."/>
            <person name="Chen Q."/>
            <person name="Wang H."/>
            <person name="Liu L."/>
            <person name="Tang K."/>
        </authorList>
    </citation>
    <scope>NUCLEOTIDE SEQUENCE</scope>
    <source>
        <strain evidence="2">TK19036</strain>
    </source>
</reference>
<dbReference type="PROSITE" id="PS00061">
    <property type="entry name" value="ADH_SHORT"/>
    <property type="match status" value="1"/>
</dbReference>
<name>A0AA49GM45_9BACT</name>
<gene>
    <name evidence="2" type="ORF">K4G66_26385</name>
</gene>
<dbReference type="EC" id="1.1.1.47" evidence="2"/>
<reference evidence="2" key="2">
    <citation type="journal article" date="2024" name="Antonie Van Leeuwenhoek">
        <title>Roseihalotalea indica gen. nov., sp. nov., a halophilic Bacteroidetes from mesopelagic Southwest Indian Ocean with higher carbohydrate metabolic potential.</title>
        <authorList>
            <person name="Chen B."/>
            <person name="Zhang M."/>
            <person name="Lin D."/>
            <person name="Ye J."/>
            <person name="Tang K."/>
        </authorList>
    </citation>
    <scope>NUCLEOTIDE SEQUENCE</scope>
    <source>
        <strain evidence="2">TK19036</strain>
    </source>
</reference>
<sequence length="251" mass="26407">MEQLLKGKTAIITGASSGIGKSTAVLLAKNGANIVVADIDEKQGKAVVEKLKTHEIESIFIKVDTSNAEDVSNMVNATMDKFGSLDIAVNNAGVGGESALIGEYSVESWDKTIAINLSGVFYGMKYQIPAMLKNGGGTIINMASILGQVGFASSCAYVAAKHGIVGLTKNGALEYAKQGIRVNAIGPGFIKTPLLENNLDDEQMEQITSLHPQGRLGEPDEIAELVLWLATEKSSFVNGAYLPADGGYLAQ</sequence>
<dbReference type="PRINTS" id="PR00081">
    <property type="entry name" value="GDHRDH"/>
</dbReference>
<dbReference type="PANTHER" id="PTHR42820">
    <property type="entry name" value="SHORT-CHAIN DEHYDROGENASE REDUCTASE"/>
    <property type="match status" value="1"/>
</dbReference>
<dbReference type="NCBIfam" id="NF005559">
    <property type="entry name" value="PRK07231.1"/>
    <property type="match status" value="1"/>
</dbReference>
<evidence type="ECO:0000313" key="2">
    <source>
        <dbReference type="EMBL" id="WKN35898.1"/>
    </source>
</evidence>
<comment type="similarity">
    <text evidence="1">Belongs to the short-chain dehydrogenases/reductases (SDR) family.</text>
</comment>
<dbReference type="CDD" id="cd05233">
    <property type="entry name" value="SDR_c"/>
    <property type="match status" value="1"/>
</dbReference>
<dbReference type="InterPro" id="IPR020904">
    <property type="entry name" value="Sc_DH/Rdtase_CS"/>
</dbReference>
<evidence type="ECO:0000256" key="1">
    <source>
        <dbReference type="ARBA" id="ARBA00006484"/>
    </source>
</evidence>
<dbReference type="PRINTS" id="PR00080">
    <property type="entry name" value="SDRFAMILY"/>
</dbReference>
<proteinExistence type="inferred from homology"/>
<dbReference type="Pfam" id="PF13561">
    <property type="entry name" value="adh_short_C2"/>
    <property type="match status" value="1"/>
</dbReference>
<keyword evidence="2" id="KW-0560">Oxidoreductase</keyword>
<dbReference type="GO" id="GO:0047936">
    <property type="term" value="F:glucose 1-dehydrogenase [NAD(P)+] activity"/>
    <property type="evidence" value="ECO:0007669"/>
    <property type="project" value="UniProtKB-EC"/>
</dbReference>
<dbReference type="InterPro" id="IPR002347">
    <property type="entry name" value="SDR_fam"/>
</dbReference>
<dbReference type="InterPro" id="IPR036291">
    <property type="entry name" value="NAD(P)-bd_dom_sf"/>
</dbReference>
<protein>
    <submittedName>
        <fullName evidence="2">Glucose 1-dehydrogenase</fullName>
        <ecNumber evidence="2">1.1.1.47</ecNumber>
    </submittedName>
</protein>
<accession>A0AA49GM45</accession>